<evidence type="ECO:0000259" key="6">
    <source>
        <dbReference type="Pfam" id="PF04085"/>
    </source>
</evidence>
<accession>A0ABN1MGV5</accession>
<dbReference type="PANTHER" id="PTHR34138">
    <property type="entry name" value="CELL SHAPE-DETERMINING PROTEIN MREC"/>
    <property type="match status" value="1"/>
</dbReference>
<dbReference type="NCBIfam" id="NF010532">
    <property type="entry name" value="PRK13922.9-3"/>
    <property type="match status" value="1"/>
</dbReference>
<dbReference type="InterPro" id="IPR042177">
    <property type="entry name" value="Cell/Rod_1"/>
</dbReference>
<feature type="domain" description="Rod shape-determining protein MreC beta-barrel core" evidence="6">
    <location>
        <begin position="110"/>
        <end position="257"/>
    </location>
</feature>
<dbReference type="InterPro" id="IPR042175">
    <property type="entry name" value="Cell/Rod_MreC_2"/>
</dbReference>
<dbReference type="InterPro" id="IPR055342">
    <property type="entry name" value="MreC_beta-barrel_core"/>
</dbReference>
<evidence type="ECO:0000256" key="4">
    <source>
        <dbReference type="ARBA" id="ARBA00032089"/>
    </source>
</evidence>
<gene>
    <name evidence="7" type="primary">mreC</name>
    <name evidence="7" type="ORF">GCM10009117_15540</name>
</gene>
<dbReference type="InterPro" id="IPR007221">
    <property type="entry name" value="MreC"/>
</dbReference>
<dbReference type="PANTHER" id="PTHR34138:SF1">
    <property type="entry name" value="CELL SHAPE-DETERMINING PROTEIN MREC"/>
    <property type="match status" value="1"/>
</dbReference>
<dbReference type="EMBL" id="BAAAFG010000015">
    <property type="protein sequence ID" value="GAA0872407.1"/>
    <property type="molecule type" value="Genomic_DNA"/>
</dbReference>
<dbReference type="Gene3D" id="2.40.10.340">
    <property type="entry name" value="Rod shape-determining protein MreC, domain 1"/>
    <property type="match status" value="1"/>
</dbReference>
<comment type="similarity">
    <text evidence="1">Belongs to the MreC family.</text>
</comment>
<dbReference type="Gene3D" id="2.40.10.350">
    <property type="entry name" value="Rod shape-determining protein MreC, domain 2"/>
    <property type="match status" value="1"/>
</dbReference>
<dbReference type="RefSeq" id="WP_343765709.1">
    <property type="nucleotide sequence ID" value="NZ_BAAAFG010000015.1"/>
</dbReference>
<evidence type="ECO:0000256" key="1">
    <source>
        <dbReference type="ARBA" id="ARBA00009369"/>
    </source>
</evidence>
<keyword evidence="5" id="KW-0175">Coiled coil</keyword>
<proteinExistence type="inferred from homology"/>
<keyword evidence="8" id="KW-1185">Reference proteome</keyword>
<feature type="coiled-coil region" evidence="5">
    <location>
        <begin position="60"/>
        <end position="94"/>
    </location>
</feature>
<organism evidence="7 8">
    <name type="scientific">Gangjinia marincola</name>
    <dbReference type="NCBI Taxonomy" id="578463"/>
    <lineage>
        <taxon>Bacteria</taxon>
        <taxon>Pseudomonadati</taxon>
        <taxon>Bacteroidota</taxon>
        <taxon>Flavobacteriia</taxon>
        <taxon>Flavobacteriales</taxon>
        <taxon>Flavobacteriaceae</taxon>
        <taxon>Gangjinia</taxon>
    </lineage>
</organism>
<sequence>MQQIIDFLIRYRNAVVYLLLLSLALFFTIQAHSYHQSKVISSTNSLTGGLLSWSNNLGDYFDLKDQNELLLNENKRLRNQLSASKEKIKRITVTDSIPVDTTYRYRSAQVIANNYSLRDNYITLDKGNENGFSKDMGIISSKGIVGVVEDASERYSRVISILNSNLEINVGLKKSSHYGSMSWNGKDPNTIQLTDINRLAPVAKGDTIITAGKSLIFPKGIPVGTIKDYTLDQSQTYFLIEIRLFNDMTNLDQVYAIEHLKKEEIRSLEEPESKLNQQPIDE</sequence>
<name>A0ABN1MGV5_9FLAO</name>
<reference evidence="7 8" key="1">
    <citation type="journal article" date="2019" name="Int. J. Syst. Evol. Microbiol.">
        <title>The Global Catalogue of Microorganisms (GCM) 10K type strain sequencing project: providing services to taxonomists for standard genome sequencing and annotation.</title>
        <authorList>
            <consortium name="The Broad Institute Genomics Platform"/>
            <consortium name="The Broad Institute Genome Sequencing Center for Infectious Disease"/>
            <person name="Wu L."/>
            <person name="Ma J."/>
        </authorList>
    </citation>
    <scope>NUCLEOTIDE SEQUENCE [LARGE SCALE GENOMIC DNA]</scope>
    <source>
        <strain evidence="7 8">JCM 16082</strain>
    </source>
</reference>
<comment type="caution">
    <text evidence="7">The sequence shown here is derived from an EMBL/GenBank/DDBJ whole genome shotgun (WGS) entry which is preliminary data.</text>
</comment>
<evidence type="ECO:0000313" key="8">
    <source>
        <dbReference type="Proteomes" id="UP001500507"/>
    </source>
</evidence>
<dbReference type="Pfam" id="PF04085">
    <property type="entry name" value="MreC"/>
    <property type="match status" value="1"/>
</dbReference>
<protein>
    <recommendedName>
        <fullName evidence="2">Cell shape-determining protein MreC</fullName>
    </recommendedName>
    <alternativeName>
        <fullName evidence="4">Cell shape protein MreC</fullName>
    </alternativeName>
</protein>
<evidence type="ECO:0000313" key="7">
    <source>
        <dbReference type="EMBL" id="GAA0872407.1"/>
    </source>
</evidence>
<evidence type="ECO:0000256" key="5">
    <source>
        <dbReference type="SAM" id="Coils"/>
    </source>
</evidence>
<evidence type="ECO:0000256" key="3">
    <source>
        <dbReference type="ARBA" id="ARBA00022960"/>
    </source>
</evidence>
<dbReference type="Proteomes" id="UP001500507">
    <property type="component" value="Unassembled WGS sequence"/>
</dbReference>
<keyword evidence="3" id="KW-0133">Cell shape</keyword>
<evidence type="ECO:0000256" key="2">
    <source>
        <dbReference type="ARBA" id="ARBA00013855"/>
    </source>
</evidence>